<dbReference type="Pfam" id="PF00829">
    <property type="entry name" value="Ribosomal_L21p"/>
    <property type="match status" value="1"/>
</dbReference>
<protein>
    <recommendedName>
        <fullName evidence="6">Large ribosomal subunit protein bL21</fullName>
    </recommendedName>
</protein>
<dbReference type="InterPro" id="IPR028909">
    <property type="entry name" value="bL21-like"/>
</dbReference>
<name>A0ABT3ZQT4_9BURK</name>
<evidence type="ECO:0000256" key="1">
    <source>
        <dbReference type="ARBA" id="ARBA00008563"/>
    </source>
</evidence>
<evidence type="ECO:0000313" key="9">
    <source>
        <dbReference type="Proteomes" id="UP001082899"/>
    </source>
</evidence>
<keyword evidence="2 6" id="KW-0699">rRNA-binding</keyword>
<evidence type="ECO:0000256" key="4">
    <source>
        <dbReference type="ARBA" id="ARBA00022980"/>
    </source>
</evidence>
<dbReference type="GO" id="GO:0005840">
    <property type="term" value="C:ribosome"/>
    <property type="evidence" value="ECO:0007669"/>
    <property type="project" value="UniProtKB-KW"/>
</dbReference>
<reference evidence="8" key="1">
    <citation type="submission" date="2022-11" db="EMBL/GenBank/DDBJ databases">
        <title>Robbsia betulipollinis sp. nov., isolated from pollen of birch (Betula pendula).</title>
        <authorList>
            <person name="Shi H."/>
            <person name="Ambika Manirajan B."/>
            <person name="Ratering S."/>
            <person name="Geissler-Plaum R."/>
            <person name="Schnell S."/>
        </authorList>
    </citation>
    <scope>NUCLEOTIDE SEQUENCE</scope>
    <source>
        <strain evidence="8">Bb-Pol-6</strain>
    </source>
</reference>
<evidence type="ECO:0000313" key="8">
    <source>
        <dbReference type="EMBL" id="MCY0388919.1"/>
    </source>
</evidence>
<evidence type="ECO:0000256" key="6">
    <source>
        <dbReference type="HAMAP-Rule" id="MF_01363"/>
    </source>
</evidence>
<dbReference type="InterPro" id="IPR018258">
    <property type="entry name" value="Ribosomal_bL21_CS"/>
</dbReference>
<dbReference type="PANTHER" id="PTHR21349">
    <property type="entry name" value="50S RIBOSOMAL PROTEIN L21"/>
    <property type="match status" value="1"/>
</dbReference>
<dbReference type="SUPFAM" id="SSF141091">
    <property type="entry name" value="L21p-like"/>
    <property type="match status" value="1"/>
</dbReference>
<dbReference type="NCBIfam" id="TIGR00061">
    <property type="entry name" value="L21"/>
    <property type="match status" value="1"/>
</dbReference>
<dbReference type="HAMAP" id="MF_01363">
    <property type="entry name" value="Ribosomal_bL21"/>
    <property type="match status" value="1"/>
</dbReference>
<keyword evidence="3 6" id="KW-0694">RNA-binding</keyword>
<dbReference type="Proteomes" id="UP001082899">
    <property type="component" value="Unassembled WGS sequence"/>
</dbReference>
<keyword evidence="9" id="KW-1185">Reference proteome</keyword>
<evidence type="ECO:0000256" key="7">
    <source>
        <dbReference type="RuleBase" id="RU000562"/>
    </source>
</evidence>
<dbReference type="PROSITE" id="PS01169">
    <property type="entry name" value="RIBOSOMAL_L21"/>
    <property type="match status" value="1"/>
</dbReference>
<dbReference type="PANTHER" id="PTHR21349:SF0">
    <property type="entry name" value="LARGE RIBOSOMAL SUBUNIT PROTEIN BL21M"/>
    <property type="match status" value="1"/>
</dbReference>
<evidence type="ECO:0000256" key="5">
    <source>
        <dbReference type="ARBA" id="ARBA00023274"/>
    </source>
</evidence>
<comment type="subunit">
    <text evidence="6">Part of the 50S ribosomal subunit. Contacts protein L20.</text>
</comment>
<comment type="caution">
    <text evidence="8">The sequence shown here is derived from an EMBL/GenBank/DDBJ whole genome shotgun (WGS) entry which is preliminary data.</text>
</comment>
<comment type="similarity">
    <text evidence="1 6 7">Belongs to the bacterial ribosomal protein bL21 family.</text>
</comment>
<evidence type="ECO:0000256" key="3">
    <source>
        <dbReference type="ARBA" id="ARBA00022884"/>
    </source>
</evidence>
<accession>A0ABT3ZQT4</accession>
<dbReference type="InterPro" id="IPR036164">
    <property type="entry name" value="bL21-like_sf"/>
</dbReference>
<dbReference type="RefSeq" id="WP_267848792.1">
    <property type="nucleotide sequence ID" value="NZ_JAPMXC010000006.1"/>
</dbReference>
<comment type="function">
    <text evidence="6 7">This protein binds to 23S rRNA in the presence of protein L20.</text>
</comment>
<dbReference type="InterPro" id="IPR001787">
    <property type="entry name" value="Ribosomal_bL21"/>
</dbReference>
<dbReference type="EMBL" id="JAPMXC010000006">
    <property type="protein sequence ID" value="MCY0388919.1"/>
    <property type="molecule type" value="Genomic_DNA"/>
</dbReference>
<proteinExistence type="inferred from homology"/>
<evidence type="ECO:0000256" key="2">
    <source>
        <dbReference type="ARBA" id="ARBA00022730"/>
    </source>
</evidence>
<keyword evidence="5 6" id="KW-0687">Ribonucleoprotein</keyword>
<gene>
    <name evidence="6 8" type="primary">rplU</name>
    <name evidence="8" type="ORF">OVY01_17225</name>
</gene>
<organism evidence="8 9">
    <name type="scientific">Robbsia betulipollinis</name>
    <dbReference type="NCBI Taxonomy" id="2981849"/>
    <lineage>
        <taxon>Bacteria</taxon>
        <taxon>Pseudomonadati</taxon>
        <taxon>Pseudomonadota</taxon>
        <taxon>Betaproteobacteria</taxon>
        <taxon>Burkholderiales</taxon>
        <taxon>Burkholderiaceae</taxon>
        <taxon>Robbsia</taxon>
    </lineage>
</organism>
<sequence>MYAVIKTGGKQHKVVVGEKLKVEQIPADIGAEITLDQVLAVGEGESIKFGTPLVGGASVKATVIAHGRHDKVTIFKMRRRKHYQKHAGHRQNYTQLRIESIDG</sequence>
<keyword evidence="4 6" id="KW-0689">Ribosomal protein</keyword>